<gene>
    <name evidence="2" type="ORF">theurythT_15670</name>
</gene>
<dbReference type="EMBL" id="BSSU01000007">
    <property type="protein sequence ID" value="GLX82115.1"/>
    <property type="molecule type" value="Genomic_DNA"/>
</dbReference>
<protein>
    <recommendedName>
        <fullName evidence="1">BioF2-like acetyltransferase domain-containing protein</fullName>
    </recommendedName>
</protein>
<evidence type="ECO:0000313" key="3">
    <source>
        <dbReference type="Proteomes" id="UP001157133"/>
    </source>
</evidence>
<reference evidence="2 3" key="1">
    <citation type="submission" date="2023-03" db="EMBL/GenBank/DDBJ databases">
        <title>Draft genome sequence of Thalassotalea eurytherma JCM 18482T.</title>
        <authorList>
            <person name="Sawabe T."/>
        </authorList>
    </citation>
    <scope>NUCLEOTIDE SEQUENCE [LARGE SCALE GENOMIC DNA]</scope>
    <source>
        <strain evidence="2 3">JCM 18482</strain>
    </source>
</reference>
<name>A0ABQ6H4M2_9GAMM</name>
<accession>A0ABQ6H4M2</accession>
<evidence type="ECO:0000313" key="2">
    <source>
        <dbReference type="EMBL" id="GLX82115.1"/>
    </source>
</evidence>
<dbReference type="Pfam" id="PF13480">
    <property type="entry name" value="Acetyltransf_6"/>
    <property type="match status" value="1"/>
</dbReference>
<dbReference type="InterPro" id="IPR016181">
    <property type="entry name" value="Acyl_CoA_acyltransferase"/>
</dbReference>
<proteinExistence type="predicted"/>
<dbReference type="SUPFAM" id="SSF55729">
    <property type="entry name" value="Acyl-CoA N-acyltransferases (Nat)"/>
    <property type="match status" value="1"/>
</dbReference>
<organism evidence="2 3">
    <name type="scientific">Thalassotalea eurytherma</name>
    <dbReference type="NCBI Taxonomy" id="1144278"/>
    <lineage>
        <taxon>Bacteria</taxon>
        <taxon>Pseudomonadati</taxon>
        <taxon>Pseudomonadota</taxon>
        <taxon>Gammaproteobacteria</taxon>
        <taxon>Alteromonadales</taxon>
        <taxon>Colwelliaceae</taxon>
        <taxon>Thalassotalea</taxon>
    </lineage>
</organism>
<dbReference type="Gene3D" id="3.40.630.30">
    <property type="match status" value="1"/>
</dbReference>
<dbReference type="InterPro" id="IPR038740">
    <property type="entry name" value="BioF2-like_GNAT_dom"/>
</dbReference>
<feature type="domain" description="BioF2-like acetyltransferase" evidence="1">
    <location>
        <begin position="198"/>
        <end position="342"/>
    </location>
</feature>
<keyword evidence="3" id="KW-1185">Reference proteome</keyword>
<dbReference type="Proteomes" id="UP001157133">
    <property type="component" value="Unassembled WGS sequence"/>
</dbReference>
<evidence type="ECO:0000259" key="1">
    <source>
        <dbReference type="Pfam" id="PF13480"/>
    </source>
</evidence>
<sequence>MLVQLLEVNGLQGYNIKNTIHDSNLDVSLISCHEMPFNKLNQIWLEIENNAECHVFLSWSWISCWLRSCPQEYKILLFSDEGKHKGIAIIFESKRKLFKLLNVKQWFLNRTGNEKYDQCWIEYNDILAVKGFEKQVAESFQRFIASSSQFDELIIGMSNDNRYQKINGYSTETLLADQGYLVNFNEINNDYLEEIPSRNTRQKINKTKRLLESKGDLGFEIISDKTKKLGLLPFISEKHKKKWDSTKTPSGFNNPVFLKYFKACLESDFSQLATLSLDGRPIAVLVNYIYQQNINFYLSAINYDQHAKLQLGMLVHSLAIEHYRKQGFIVYDFLVGDARYKKSLSTDSYQQIMTRIYNNKFSLNLEMKLKSLKN</sequence>
<dbReference type="RefSeq" id="WP_284207468.1">
    <property type="nucleotide sequence ID" value="NZ_BSSU01000007.1"/>
</dbReference>
<comment type="caution">
    <text evidence="2">The sequence shown here is derived from an EMBL/GenBank/DDBJ whole genome shotgun (WGS) entry which is preliminary data.</text>
</comment>